<gene>
    <name evidence="1" type="ORF">SLEP1_g9603</name>
</gene>
<protein>
    <submittedName>
        <fullName evidence="1">Uncharacterized protein</fullName>
    </submittedName>
</protein>
<organism evidence="1 2">
    <name type="scientific">Rubroshorea leprosula</name>
    <dbReference type="NCBI Taxonomy" id="152421"/>
    <lineage>
        <taxon>Eukaryota</taxon>
        <taxon>Viridiplantae</taxon>
        <taxon>Streptophyta</taxon>
        <taxon>Embryophyta</taxon>
        <taxon>Tracheophyta</taxon>
        <taxon>Spermatophyta</taxon>
        <taxon>Magnoliopsida</taxon>
        <taxon>eudicotyledons</taxon>
        <taxon>Gunneridae</taxon>
        <taxon>Pentapetalae</taxon>
        <taxon>rosids</taxon>
        <taxon>malvids</taxon>
        <taxon>Malvales</taxon>
        <taxon>Dipterocarpaceae</taxon>
        <taxon>Rubroshorea</taxon>
    </lineage>
</organism>
<evidence type="ECO:0000313" key="1">
    <source>
        <dbReference type="EMBL" id="GKU96362.1"/>
    </source>
</evidence>
<reference evidence="1 2" key="1">
    <citation type="journal article" date="2021" name="Commun. Biol.">
        <title>The genome of Shorea leprosula (Dipterocarpaceae) highlights the ecological relevance of drought in aseasonal tropical rainforests.</title>
        <authorList>
            <person name="Ng K.K.S."/>
            <person name="Kobayashi M.J."/>
            <person name="Fawcett J.A."/>
            <person name="Hatakeyama M."/>
            <person name="Paape T."/>
            <person name="Ng C.H."/>
            <person name="Ang C.C."/>
            <person name="Tnah L.H."/>
            <person name="Lee C.T."/>
            <person name="Nishiyama T."/>
            <person name="Sese J."/>
            <person name="O'Brien M.J."/>
            <person name="Copetti D."/>
            <person name="Mohd Noor M.I."/>
            <person name="Ong R.C."/>
            <person name="Putra M."/>
            <person name="Sireger I.Z."/>
            <person name="Indrioko S."/>
            <person name="Kosugi Y."/>
            <person name="Izuno A."/>
            <person name="Isagi Y."/>
            <person name="Lee S.L."/>
            <person name="Shimizu K.K."/>
        </authorList>
    </citation>
    <scope>NUCLEOTIDE SEQUENCE [LARGE SCALE GENOMIC DNA]</scope>
    <source>
        <strain evidence="1">214</strain>
    </source>
</reference>
<name>A0AAV5IET2_9ROSI</name>
<dbReference type="EMBL" id="BPVZ01000010">
    <property type="protein sequence ID" value="GKU96362.1"/>
    <property type="molecule type" value="Genomic_DNA"/>
</dbReference>
<accession>A0AAV5IET2</accession>
<proteinExistence type="predicted"/>
<keyword evidence="2" id="KW-1185">Reference proteome</keyword>
<dbReference type="AlphaFoldDB" id="A0AAV5IET2"/>
<sequence>MEGTVGQRVVPQLREGWFLIMYEENLNSESTSMWIEDCG</sequence>
<evidence type="ECO:0000313" key="2">
    <source>
        <dbReference type="Proteomes" id="UP001054252"/>
    </source>
</evidence>
<dbReference type="Proteomes" id="UP001054252">
    <property type="component" value="Unassembled WGS sequence"/>
</dbReference>
<comment type="caution">
    <text evidence="1">The sequence shown here is derived from an EMBL/GenBank/DDBJ whole genome shotgun (WGS) entry which is preliminary data.</text>
</comment>